<accession>A0A8B7ND08</accession>
<gene>
    <name evidence="5 6" type="primary">LOC108668747</name>
</gene>
<dbReference type="CTD" id="32151"/>
<name>A0A8B7ND08_HYAAZ</name>
<evidence type="ECO:0000313" key="6">
    <source>
        <dbReference type="RefSeq" id="XP_018011483.1"/>
    </source>
</evidence>
<dbReference type="RefSeq" id="XP_018011482.1">
    <property type="nucleotide sequence ID" value="XM_018155993.2"/>
</dbReference>
<dbReference type="Pfam" id="PF00494">
    <property type="entry name" value="SQS_PSY"/>
    <property type="match status" value="1"/>
</dbReference>
<comment type="catalytic activity">
    <reaction evidence="1">
        <text>2 (2E,6E,10E)-geranylgeranyl diphosphate = 15-cis-phytoene + 2 diphosphate</text>
        <dbReference type="Rhea" id="RHEA:34475"/>
        <dbReference type="ChEBI" id="CHEBI:27787"/>
        <dbReference type="ChEBI" id="CHEBI:33019"/>
        <dbReference type="ChEBI" id="CHEBI:58756"/>
        <dbReference type="EC" id="2.5.1.32"/>
    </reaction>
</comment>
<evidence type="ECO:0000313" key="5">
    <source>
        <dbReference type="RefSeq" id="XP_018011482.1"/>
    </source>
</evidence>
<dbReference type="OMA" id="MINAREQ"/>
<protein>
    <recommendedName>
        <fullName evidence="2">15-cis-phytoene synthase</fullName>
        <ecNumber evidence="2">2.5.1.32</ecNumber>
    </recommendedName>
</protein>
<evidence type="ECO:0000313" key="4">
    <source>
        <dbReference type="Proteomes" id="UP000694843"/>
    </source>
</evidence>
<keyword evidence="3" id="KW-0125">Carotenoid biosynthesis</keyword>
<dbReference type="SUPFAM" id="SSF48576">
    <property type="entry name" value="Terpenoid synthases"/>
    <property type="match status" value="1"/>
</dbReference>
<evidence type="ECO:0000256" key="3">
    <source>
        <dbReference type="ARBA" id="ARBA00022746"/>
    </source>
</evidence>
<evidence type="ECO:0000256" key="2">
    <source>
        <dbReference type="ARBA" id="ARBA00012396"/>
    </source>
</evidence>
<dbReference type="EC" id="2.5.1.32" evidence="2"/>
<dbReference type="InterPro" id="IPR008949">
    <property type="entry name" value="Isoprenoid_synthase_dom_sf"/>
</dbReference>
<organism evidence="4 6">
    <name type="scientific">Hyalella azteca</name>
    <name type="common">Amphipod</name>
    <dbReference type="NCBI Taxonomy" id="294128"/>
    <lineage>
        <taxon>Eukaryota</taxon>
        <taxon>Metazoa</taxon>
        <taxon>Ecdysozoa</taxon>
        <taxon>Arthropoda</taxon>
        <taxon>Crustacea</taxon>
        <taxon>Multicrustacea</taxon>
        <taxon>Malacostraca</taxon>
        <taxon>Eumalacostraca</taxon>
        <taxon>Peracarida</taxon>
        <taxon>Amphipoda</taxon>
        <taxon>Senticaudata</taxon>
        <taxon>Talitrida</taxon>
        <taxon>Talitroidea</taxon>
        <taxon>Hyalellidae</taxon>
        <taxon>Hyalella</taxon>
    </lineage>
</organism>
<dbReference type="GO" id="GO:0016117">
    <property type="term" value="P:carotenoid biosynthetic process"/>
    <property type="evidence" value="ECO:0007669"/>
    <property type="project" value="UniProtKB-KW"/>
</dbReference>
<keyword evidence="4" id="KW-1185">Reference proteome</keyword>
<dbReference type="Proteomes" id="UP000694843">
    <property type="component" value="Unplaced"/>
</dbReference>
<reference evidence="5 6" key="1">
    <citation type="submission" date="2025-04" db="UniProtKB">
        <authorList>
            <consortium name="RefSeq"/>
        </authorList>
    </citation>
    <scope>IDENTIFICATION</scope>
    <source>
        <tissue evidence="5 6">Whole organism</tissue>
    </source>
</reference>
<dbReference type="InterPro" id="IPR002060">
    <property type="entry name" value="Squ/phyt_synthse"/>
</dbReference>
<sequence length="323" mass="36865">MFPPSKVGLLQNFLPYYSPKYVLPKLFCIHSSFMSNLSSNKSDDAIHYCLNSVRQNDHENFLATLLLPESCRTDVLAIRAFNIELAQIGVTTTREPLAGMMRLEFWRETLNNLYSDRAPPAQPVARQLHRAIKKHRLSKRWLRQLIDSRDELIQKPGFNSIKELETYAEASNSAIYYLTLQAAGVSSVDADHCASHVGKSEGILRVLRGVPFLASKRQVMLPRQLLAQHGISEEEVLRGCREQKLKEVVYDIASHSHQHIEHARELSHKLTRSARVALLPAVSVSAALQKLRLVDFDVFHPQWTSRSSSLPVKLWWAKLRQRL</sequence>
<dbReference type="PANTHER" id="PTHR31480">
    <property type="entry name" value="BIFUNCTIONAL LYCOPENE CYCLASE/PHYTOENE SYNTHASE"/>
    <property type="match status" value="1"/>
</dbReference>
<evidence type="ECO:0000256" key="1">
    <source>
        <dbReference type="ARBA" id="ARBA00001805"/>
    </source>
</evidence>
<dbReference type="AlphaFoldDB" id="A0A8B7ND08"/>
<proteinExistence type="predicted"/>
<dbReference type="KEGG" id="hazt:108668747"/>
<dbReference type="GeneID" id="108668747"/>
<dbReference type="RefSeq" id="XP_018011483.1">
    <property type="nucleotide sequence ID" value="XM_018155994.2"/>
</dbReference>
<dbReference type="OrthoDB" id="270318at2759"/>
<dbReference type="Gene3D" id="1.10.600.10">
    <property type="entry name" value="Farnesyl Diphosphate Synthase"/>
    <property type="match status" value="1"/>
</dbReference>